<comment type="caution">
    <text evidence="3">The sequence shown here is derived from an EMBL/GenBank/DDBJ whole genome shotgun (WGS) entry which is preliminary data.</text>
</comment>
<feature type="region of interest" description="Disordered" evidence="1">
    <location>
        <begin position="726"/>
        <end position="787"/>
    </location>
</feature>
<reference evidence="3 4" key="2">
    <citation type="submission" date="2019-01" db="EMBL/GenBank/DDBJ databases">
        <authorList>
            <person name="Li Y."/>
        </authorList>
    </citation>
    <scope>NUCLEOTIDE SEQUENCE [LARGE SCALE GENOMIC DNA]</scope>
    <source>
        <strain evidence="3 4">D19-10-3-21</strain>
    </source>
</reference>
<evidence type="ECO:0000313" key="3">
    <source>
        <dbReference type="EMBL" id="RWR29745.1"/>
    </source>
</evidence>
<dbReference type="InterPro" id="IPR043129">
    <property type="entry name" value="ATPase_NBD"/>
</dbReference>
<sequence>MTPEFALNLSHDGIGLLYRSAGEWALLGQVSLEAPDFSEEMMDLHARAAKKAEFGVPVSKIIIPASQILYTTVPVSATDEAERLAQIAAALDGLTPYAVEDVVFDWCAAEDPGQVRVAVVAKETLREAESFAEDWGFNPASFVAVPEPGAFDGEPWFGQSETVTAQLGAEEGVERDGVPVPLAAAYAAFAAAMPEVAEPEATAANLFEAAIASADMPEEAPAEATSKDDALRNLFALGEDDWSDLDEADQPLPDAERIAQWRAGKPGIAVAPSVEPEVPAEPETAETPVPVAAETAAPEPAIEETPVAAEAAQEPVVEETPVAAEAVPEEAKEPAQTVDALARVTEYLASHKEESKPEAEAEAEAAVIEELAEEETALDEIVAAEEALIEEETAVPEEAAAEETEDDMAAEDLAPPLLAAAAGGGARAALSHRATVRSAGKAPRLGGVSRDALPAGGSSHRPEIVMPASTAQGDGRFALAGPGKRPGRGSRPAKTEPRITAQPRPPVQLQTAAPKTRTAPAPEETSDVPVRRGKPRYLGIILVALLILCMTIVAALADTRAAFRPDAGAESLSTLARAETVTPEPVRLAANGAIQPTEAGVVLPQGITLFSGKPGRVPPPRPAALLSAPAASTQAVAETTQDRVAPATPGLNLSPRPALRPSAIAGASAPEPAAAPATVAAADIAGATAQAVSVSRHPPSRPRTFRNSIDQALASAIAEPAPQPVVAAAPAPTPAPAAPAKQVVQLPQRTQQQPAAQAQPQAPAQTRQAAVAVRKPDPTEALDEPEPTEVLRKMPTSASVAKQATQTNALAMRQMNLIGLYGASSNRRALVRMPNGRMIKVAVGDLLDGGRVTAIGDGQLTYQKGVRLYQLKMLQGS</sequence>
<evidence type="ECO:0008006" key="5">
    <source>
        <dbReference type="Google" id="ProtNLM"/>
    </source>
</evidence>
<feature type="region of interest" description="Disordered" evidence="1">
    <location>
        <begin position="434"/>
        <end position="530"/>
    </location>
</feature>
<keyword evidence="2" id="KW-0472">Membrane</keyword>
<organism evidence="3 4">
    <name type="scientific">Paenirhodobacter populi</name>
    <dbReference type="NCBI Taxonomy" id="2306993"/>
    <lineage>
        <taxon>Bacteria</taxon>
        <taxon>Pseudomonadati</taxon>
        <taxon>Pseudomonadota</taxon>
        <taxon>Alphaproteobacteria</taxon>
        <taxon>Rhodobacterales</taxon>
        <taxon>Rhodobacter group</taxon>
        <taxon>Paenirhodobacter</taxon>
    </lineage>
</organism>
<feature type="transmembrane region" description="Helical" evidence="2">
    <location>
        <begin position="537"/>
        <end position="557"/>
    </location>
</feature>
<dbReference type="RefSeq" id="WP_128237248.1">
    <property type="nucleotide sequence ID" value="NZ_SAUX01000010.1"/>
</dbReference>
<feature type="compositionally biased region" description="Low complexity" evidence="1">
    <location>
        <begin position="511"/>
        <end position="523"/>
    </location>
</feature>
<protein>
    <recommendedName>
        <fullName evidence="5">Pilus assembly protein PilZ</fullName>
    </recommendedName>
</protein>
<dbReference type="AlphaFoldDB" id="A0A443KAH2"/>
<feature type="compositionally biased region" description="Low complexity" evidence="1">
    <location>
        <begin position="738"/>
        <end position="773"/>
    </location>
</feature>
<evidence type="ECO:0000256" key="1">
    <source>
        <dbReference type="SAM" id="MobiDB-lite"/>
    </source>
</evidence>
<feature type="region of interest" description="Disordered" evidence="1">
    <location>
        <begin position="631"/>
        <end position="667"/>
    </location>
</feature>
<keyword evidence="2" id="KW-1133">Transmembrane helix</keyword>
<name>A0A443KAH2_9RHOB</name>
<evidence type="ECO:0000313" key="4">
    <source>
        <dbReference type="Proteomes" id="UP000285295"/>
    </source>
</evidence>
<gene>
    <name evidence="3" type="ORF">D2T31_09915</name>
</gene>
<dbReference type="OrthoDB" id="7870459at2"/>
<accession>A0A443KAH2</accession>
<proteinExistence type="predicted"/>
<reference evidence="3 4" key="1">
    <citation type="submission" date="2019-01" db="EMBL/GenBank/DDBJ databases">
        <title>Sinorhodobacter populi sp. nov. isolated from the symptomatic bark tissue of Populus euramericana canker.</title>
        <authorList>
            <person name="Xu G."/>
        </authorList>
    </citation>
    <scope>NUCLEOTIDE SEQUENCE [LARGE SCALE GENOMIC DNA]</scope>
    <source>
        <strain evidence="3 4">D19-10-3-21</strain>
    </source>
</reference>
<dbReference type="SUPFAM" id="SSF53067">
    <property type="entry name" value="Actin-like ATPase domain"/>
    <property type="match status" value="1"/>
</dbReference>
<keyword evidence="2" id="KW-0812">Transmembrane</keyword>
<dbReference type="Proteomes" id="UP000285295">
    <property type="component" value="Unassembled WGS sequence"/>
</dbReference>
<dbReference type="EMBL" id="SAUX01000010">
    <property type="protein sequence ID" value="RWR29745.1"/>
    <property type="molecule type" value="Genomic_DNA"/>
</dbReference>
<evidence type="ECO:0000256" key="2">
    <source>
        <dbReference type="SAM" id="Phobius"/>
    </source>
</evidence>